<dbReference type="PANTHER" id="PTHR47957:SF3">
    <property type="entry name" value="ATP-DEPENDENT HELICASE HRQ1"/>
    <property type="match status" value="1"/>
</dbReference>
<dbReference type="PROSITE" id="PS51192">
    <property type="entry name" value="HELICASE_ATP_BIND_1"/>
    <property type="match status" value="1"/>
</dbReference>
<keyword evidence="2" id="KW-0067">ATP-binding</keyword>
<reference evidence="6 7" key="1">
    <citation type="submission" date="2020-02" db="EMBL/GenBank/DDBJ databases">
        <title>Draft genome sequence of Limisphaera ngatamarikiensis NGM72.4T, a thermophilic Verrucomicrobia grouped in subdivision 3.</title>
        <authorList>
            <person name="Carere C.R."/>
            <person name="Steen J."/>
            <person name="Hugenholtz P."/>
            <person name="Stott M.B."/>
        </authorList>
    </citation>
    <scope>NUCLEOTIDE SEQUENCE [LARGE SCALE GENOMIC DNA]</scope>
    <source>
        <strain evidence="6 7">NGM72.4</strain>
    </source>
</reference>
<dbReference type="InterPro" id="IPR018973">
    <property type="entry name" value="MZB"/>
</dbReference>
<dbReference type="GO" id="GO:0043138">
    <property type="term" value="F:3'-5' DNA helicase activity"/>
    <property type="evidence" value="ECO:0007669"/>
    <property type="project" value="TreeGrafter"/>
</dbReference>
<feature type="coiled-coil region" evidence="3">
    <location>
        <begin position="1143"/>
        <end position="1190"/>
    </location>
</feature>
<evidence type="ECO:0000313" key="6">
    <source>
        <dbReference type="EMBL" id="NGO39052.1"/>
    </source>
</evidence>
<accession>A0A6M1RWA6</accession>
<dbReference type="GO" id="GO:0006289">
    <property type="term" value="P:nucleotide-excision repair"/>
    <property type="evidence" value="ECO:0007669"/>
    <property type="project" value="TreeGrafter"/>
</dbReference>
<dbReference type="SMART" id="SM00487">
    <property type="entry name" value="DEXDc"/>
    <property type="match status" value="1"/>
</dbReference>
<dbReference type="SMART" id="SM00490">
    <property type="entry name" value="HELICc"/>
    <property type="match status" value="1"/>
</dbReference>
<organism evidence="6 7">
    <name type="scientific">Limisphaera ngatamarikiensis</name>
    <dbReference type="NCBI Taxonomy" id="1324935"/>
    <lineage>
        <taxon>Bacteria</taxon>
        <taxon>Pseudomonadati</taxon>
        <taxon>Verrucomicrobiota</taxon>
        <taxon>Verrucomicrobiia</taxon>
        <taxon>Limisphaerales</taxon>
        <taxon>Limisphaeraceae</taxon>
        <taxon>Limisphaera</taxon>
    </lineage>
</organism>
<dbReference type="EMBL" id="JAAKYA010000043">
    <property type="protein sequence ID" value="NGO39052.1"/>
    <property type="molecule type" value="Genomic_DNA"/>
</dbReference>
<evidence type="ECO:0000259" key="5">
    <source>
        <dbReference type="PROSITE" id="PS51194"/>
    </source>
</evidence>
<dbReference type="CDD" id="cd17923">
    <property type="entry name" value="DEXHc_Hrq1-like"/>
    <property type="match status" value="1"/>
</dbReference>
<protein>
    <submittedName>
        <fullName evidence="6">DEAD/DEAH box helicase</fullName>
    </submittedName>
</protein>
<dbReference type="InterPro" id="IPR014001">
    <property type="entry name" value="Helicase_ATP-bd"/>
</dbReference>
<dbReference type="PROSITE" id="PS51194">
    <property type="entry name" value="HELICASE_CTER"/>
    <property type="match status" value="1"/>
</dbReference>
<evidence type="ECO:0000259" key="4">
    <source>
        <dbReference type="PROSITE" id="PS51192"/>
    </source>
</evidence>
<dbReference type="Gene3D" id="3.40.50.300">
    <property type="entry name" value="P-loop containing nucleotide triphosphate hydrolases"/>
    <property type="match status" value="2"/>
</dbReference>
<keyword evidence="6" id="KW-0378">Hydrolase</keyword>
<evidence type="ECO:0000256" key="3">
    <source>
        <dbReference type="SAM" id="Coils"/>
    </source>
</evidence>
<keyword evidence="1" id="KW-0547">Nucleotide-binding</keyword>
<dbReference type="GO" id="GO:0036297">
    <property type="term" value="P:interstrand cross-link repair"/>
    <property type="evidence" value="ECO:0007669"/>
    <property type="project" value="TreeGrafter"/>
</dbReference>
<comment type="caution">
    <text evidence="6">The sequence shown here is derived from an EMBL/GenBank/DDBJ whole genome shotgun (WGS) entry which is preliminary data.</text>
</comment>
<evidence type="ECO:0000313" key="7">
    <source>
        <dbReference type="Proteomes" id="UP000477311"/>
    </source>
</evidence>
<dbReference type="Proteomes" id="UP000477311">
    <property type="component" value="Unassembled WGS sequence"/>
</dbReference>
<dbReference type="RefSeq" id="WP_165106846.1">
    <property type="nucleotide sequence ID" value="NZ_JAAKYA010000043.1"/>
</dbReference>
<proteinExistence type="predicted"/>
<dbReference type="Pfam" id="PF00270">
    <property type="entry name" value="DEAD"/>
    <property type="match status" value="1"/>
</dbReference>
<dbReference type="GO" id="GO:0003676">
    <property type="term" value="F:nucleic acid binding"/>
    <property type="evidence" value="ECO:0007669"/>
    <property type="project" value="InterPro"/>
</dbReference>
<dbReference type="SUPFAM" id="SSF52540">
    <property type="entry name" value="P-loop containing nucleoside triphosphate hydrolases"/>
    <property type="match status" value="2"/>
</dbReference>
<dbReference type="InterPro" id="IPR011545">
    <property type="entry name" value="DEAD/DEAH_box_helicase_dom"/>
</dbReference>
<dbReference type="Gene3D" id="3.40.960.10">
    <property type="entry name" value="VSR Endonuclease"/>
    <property type="match status" value="1"/>
</dbReference>
<dbReference type="GO" id="GO:0005524">
    <property type="term" value="F:ATP binding"/>
    <property type="evidence" value="ECO:0007669"/>
    <property type="project" value="UniProtKB-KW"/>
</dbReference>
<sequence length="1697" mass="192973">MTIFDLHSAVLADYRDFVRSFFLIADERARAFVDRALEEEQQLWPEPLVQLSPAYAPGAAVDELARQGLVTEETARIFRHPDGRPFRLYRHQEEAIRKALAGESIVVTSGTGSGKSLCYFLPILDDLIRRPDTGRRVAALVVYPMNALVNSQFQALSALKERYERALGRTFPVTFAKYTGDTTEAQRQNMRENPPQVLLTNYVMAELLLVRPEDGRFLDRAGGGLRFLVFDELHTYRGRQGADVAMLVRRLKARCGGAGLVHIGTSATMIARPGASVVERRQSVAEFATRFFGHPFGPEQVIEETLSPFTVGGPPEVEELRRAMAAPLPGDLAGLRTHPLMRWLEHELGLERGADGSLQRRAPRPLSELARQLSGIVGVDRGECEGRLRELLVLGSRAGVEGGERPVAFKLHQFLTQGRTLYATLEGREERRFSLEGQLQAGEGRLFFPVKFCRQCGQDYYHVIESDGRYLPHPVGAEPEDEDGRVGYLMLANEEEDWSQDQLPEEWFETNGRLKSTWRSRVPQAVWVLPDGRFSSTSRPGALKMWWQPHPFSLCLVCGEYYTGRGREFMKLASLSSEGRSSATTVLATSLLRHASLTRAARDKLLTFTDNRQDASLQAGHFNDFVHVALLRAALYAALKTHKELTFDRIAQEVVRAAGLRIADIARNPQLDPDSDAAREVWEAFTELTEYRLYEDLRRGWRVVHPNLEQVGLLKVEYRGLEELCRSAELGALHPRLGDAAPGERMAMLRPILDQFRRKLAIQARVLEEGFQQQLRRRAEQHLNEFWGLDPESDELRGSRRFVSPGATGRPAGGFSLGESSLIGRYLRRSLGVQGEAYWQVLDGLLSLLVRHGLLVSCGQQGDHRFYQLEASCLRWRLGDGSPPEPDPLYSRRSGHQSYASPTRAVNEFFKRFYQIEAATFAGLEAREHTAQVVQAGERERRERRFRWEDRDRTKEADLGRRLPYLVCSPTMELGVDIADLELVHLRNVPPTPANYAQRSGRAGRQGQPGLIVTYCGALNSHDQYFFRRRVEMVAGQVRPPRLDLANEALLRAHIHAVWLAHVRLPLGGSIEEVIDTSLQDLPLREHAAAQIRLSEAARGEVECQVREILKRDEAALREVGWFNEGWVRRVIEEAPREFDRAFDRWRELFRAAQRQREAARAEEDRARTLDEQRRARDRQEEARRQLNLLLQVGVAREEGDFYPYRYLASEGFLPGYNFPALPVRAWVPRGEEGDFIARPRFLAIREFAPQNFLYHEGRQWESVAFQSPPGGLDERKSRKRLCRTCGAFAEPDLDLCPVCQTRFDGSNSLVTTLLEMPNVRMRRRGRITADEEERLRRGYQLETYFQFAPEASGSGHRAFEADVVTGSGPVIRLVYAPTATLLRINHGWKASDAQGFLVDFESGEVLASPPDEDRQPSSGKRLERVRLMVRATQNLLLVRFLDSEFSRDETVEATFRYALKRGIEETFQLEETELAAERVGEGEHRAILLYEAAEGGAGVLRRLVDERDAFAEVARTALEICHFRIEAGEWRDLKQDCRAACYECLLSFTNQHEALHLDRHRIRPLLVSLAESRTERRMKERSREEHLAWLRSLTDTRSEIERRFLEALAEGGHRLPDEAQKSISAASCIADFFYEPNVCVFCDGAVHDQPEQAARDQEIRSELLARGYRVVVIRYDRDLQQQIAQYGDIFGKGKPS</sequence>
<keyword evidence="3" id="KW-0175">Coiled coil</keyword>
<dbReference type="Pfam" id="PF00271">
    <property type="entry name" value="Helicase_C"/>
    <property type="match status" value="1"/>
</dbReference>
<feature type="domain" description="Helicase C-terminal" evidence="5">
    <location>
        <begin position="861"/>
        <end position="1051"/>
    </location>
</feature>
<gene>
    <name evidence="6" type="ORF">G4L39_06530</name>
</gene>
<dbReference type="InterPro" id="IPR027417">
    <property type="entry name" value="P-loop_NTPase"/>
</dbReference>
<dbReference type="Pfam" id="PF09369">
    <property type="entry name" value="MZB"/>
    <property type="match status" value="1"/>
</dbReference>
<evidence type="ECO:0000256" key="1">
    <source>
        <dbReference type="ARBA" id="ARBA00022741"/>
    </source>
</evidence>
<feature type="domain" description="Helicase ATP-binding" evidence="4">
    <location>
        <begin position="96"/>
        <end position="287"/>
    </location>
</feature>
<keyword evidence="7" id="KW-1185">Reference proteome</keyword>
<keyword evidence="6" id="KW-0347">Helicase</keyword>
<dbReference type="PANTHER" id="PTHR47957">
    <property type="entry name" value="ATP-DEPENDENT HELICASE HRQ1"/>
    <property type="match status" value="1"/>
</dbReference>
<evidence type="ECO:0000256" key="2">
    <source>
        <dbReference type="ARBA" id="ARBA00022840"/>
    </source>
</evidence>
<dbReference type="InterPro" id="IPR001650">
    <property type="entry name" value="Helicase_C-like"/>
</dbReference>
<name>A0A6M1RWA6_9BACT</name>